<dbReference type="RefSeq" id="WP_099902818.1">
    <property type="nucleotide sequence ID" value="NZ_BPQJ01000065.1"/>
</dbReference>
<name>A0AA37HJ14_9HYPH</name>
<dbReference type="GO" id="GO:0003677">
    <property type="term" value="F:DNA binding"/>
    <property type="evidence" value="ECO:0007669"/>
    <property type="project" value="InterPro"/>
</dbReference>
<dbReference type="InterPro" id="IPR010982">
    <property type="entry name" value="Lambda_DNA-bd_dom_sf"/>
</dbReference>
<accession>A0AA37HJ14</accession>
<evidence type="ECO:0000313" key="3">
    <source>
        <dbReference type="Proteomes" id="UP001055286"/>
    </source>
</evidence>
<keyword evidence="3" id="KW-1185">Reference proteome</keyword>
<dbReference type="SMART" id="SM00530">
    <property type="entry name" value="HTH_XRE"/>
    <property type="match status" value="1"/>
</dbReference>
<dbReference type="EMBL" id="BPQJ01000065">
    <property type="protein sequence ID" value="GJD66441.1"/>
    <property type="molecule type" value="Genomic_DNA"/>
</dbReference>
<dbReference type="SUPFAM" id="SSF47413">
    <property type="entry name" value="lambda repressor-like DNA-binding domains"/>
    <property type="match status" value="1"/>
</dbReference>
<dbReference type="AlphaFoldDB" id="A0AA37HJ14"/>
<comment type="caution">
    <text evidence="2">The sequence shown here is derived from an EMBL/GenBank/DDBJ whole genome shotgun (WGS) entry which is preliminary data.</text>
</comment>
<dbReference type="Pfam" id="PF01381">
    <property type="entry name" value="HTH_3"/>
    <property type="match status" value="1"/>
</dbReference>
<feature type="domain" description="HTH cro/C1-type" evidence="1">
    <location>
        <begin position="22"/>
        <end position="75"/>
    </location>
</feature>
<organism evidence="2 3">
    <name type="scientific">Methylobacterium frigidaeris</name>
    <dbReference type="NCBI Taxonomy" id="2038277"/>
    <lineage>
        <taxon>Bacteria</taxon>
        <taxon>Pseudomonadati</taxon>
        <taxon>Pseudomonadota</taxon>
        <taxon>Alphaproteobacteria</taxon>
        <taxon>Hyphomicrobiales</taxon>
        <taxon>Methylobacteriaceae</taxon>
        <taxon>Methylobacterium</taxon>
    </lineage>
</organism>
<dbReference type="CDD" id="cd00093">
    <property type="entry name" value="HTH_XRE"/>
    <property type="match status" value="1"/>
</dbReference>
<dbReference type="Proteomes" id="UP001055286">
    <property type="component" value="Unassembled WGS sequence"/>
</dbReference>
<evidence type="ECO:0000259" key="1">
    <source>
        <dbReference type="PROSITE" id="PS50943"/>
    </source>
</evidence>
<reference evidence="2" key="2">
    <citation type="submission" date="2021-08" db="EMBL/GenBank/DDBJ databases">
        <authorList>
            <person name="Tani A."/>
            <person name="Ola A."/>
            <person name="Ogura Y."/>
            <person name="Katsura K."/>
            <person name="Hayashi T."/>
        </authorList>
    </citation>
    <scope>NUCLEOTIDE SEQUENCE</scope>
    <source>
        <strain evidence="2">JCM 32048</strain>
    </source>
</reference>
<proteinExistence type="predicted"/>
<dbReference type="Gene3D" id="1.10.260.40">
    <property type="entry name" value="lambda repressor-like DNA-binding domains"/>
    <property type="match status" value="1"/>
</dbReference>
<protein>
    <recommendedName>
        <fullName evidence="1">HTH cro/C1-type domain-containing protein</fullName>
    </recommendedName>
</protein>
<dbReference type="PROSITE" id="PS50943">
    <property type="entry name" value="HTH_CROC1"/>
    <property type="match status" value="1"/>
</dbReference>
<gene>
    <name evidence="2" type="ORF">MPEAHAMD_6639</name>
</gene>
<evidence type="ECO:0000313" key="2">
    <source>
        <dbReference type="EMBL" id="GJD66441.1"/>
    </source>
</evidence>
<sequence length="106" mass="11498">MQTKAILSTDELESLRSLGERVRLARLRRNLTQAEFAERMGVRRLTVVSLEKARPGVTVSTLLKALTVLGYTGRLGDLLASDPIGEGMEIATGRKRAGRSAGVADF</sequence>
<dbReference type="InterPro" id="IPR001387">
    <property type="entry name" value="Cro/C1-type_HTH"/>
</dbReference>
<reference evidence="2" key="1">
    <citation type="journal article" date="2016" name="Front. Microbiol.">
        <title>Genome Sequence of the Piezophilic, Mesophilic Sulfate-Reducing Bacterium Desulfovibrio indicus J2T.</title>
        <authorList>
            <person name="Cao J."/>
            <person name="Maignien L."/>
            <person name="Shao Z."/>
            <person name="Alain K."/>
            <person name="Jebbar M."/>
        </authorList>
    </citation>
    <scope>NUCLEOTIDE SEQUENCE</scope>
    <source>
        <strain evidence="2">JCM 32048</strain>
    </source>
</reference>